<evidence type="ECO:0000313" key="6">
    <source>
        <dbReference type="EMBL" id="VDN39702.1"/>
    </source>
</evidence>
<evidence type="ECO:0000256" key="2">
    <source>
        <dbReference type="ARBA" id="ARBA00022618"/>
    </source>
</evidence>
<evidence type="ECO:0000256" key="4">
    <source>
        <dbReference type="ARBA" id="ARBA00023242"/>
    </source>
</evidence>
<keyword evidence="3" id="KW-0498">Mitosis</keyword>
<evidence type="ECO:0000256" key="5">
    <source>
        <dbReference type="ARBA" id="ARBA00023306"/>
    </source>
</evidence>
<dbReference type="AlphaFoldDB" id="A0A183EMP8"/>
<dbReference type="GO" id="GO:0007064">
    <property type="term" value="P:mitotic sister chromatid cohesion"/>
    <property type="evidence" value="ECO:0007669"/>
    <property type="project" value="InterPro"/>
</dbReference>
<reference evidence="6 7" key="2">
    <citation type="submission" date="2018-11" db="EMBL/GenBank/DDBJ databases">
        <authorList>
            <consortium name="Pathogen Informatics"/>
        </authorList>
    </citation>
    <scope>NUCLEOTIDE SEQUENCE [LARGE SCALE GENOMIC DNA]</scope>
</reference>
<evidence type="ECO:0000256" key="3">
    <source>
        <dbReference type="ARBA" id="ARBA00022776"/>
    </source>
</evidence>
<dbReference type="PANTHER" id="PTHR12663:SF0">
    <property type="entry name" value="PRECOCIOUS DISSOCIATION OF SISTERS 5, ISOFORM A"/>
    <property type="match status" value="1"/>
</dbReference>
<dbReference type="Pfam" id="PF20168">
    <property type="entry name" value="PDS5"/>
    <property type="match status" value="1"/>
</dbReference>
<keyword evidence="7" id="KW-1185">Reference proteome</keyword>
<dbReference type="GO" id="GO:0051301">
    <property type="term" value="P:cell division"/>
    <property type="evidence" value="ECO:0007669"/>
    <property type="project" value="UniProtKB-KW"/>
</dbReference>
<keyword evidence="2" id="KW-0132">Cell division</keyword>
<gene>
    <name evidence="6" type="ORF">GPUH_LOCUS22239</name>
</gene>
<dbReference type="Proteomes" id="UP000271098">
    <property type="component" value="Unassembled WGS sequence"/>
</dbReference>
<organism evidence="8">
    <name type="scientific">Gongylonema pulchrum</name>
    <dbReference type="NCBI Taxonomy" id="637853"/>
    <lineage>
        <taxon>Eukaryota</taxon>
        <taxon>Metazoa</taxon>
        <taxon>Ecdysozoa</taxon>
        <taxon>Nematoda</taxon>
        <taxon>Chromadorea</taxon>
        <taxon>Rhabditida</taxon>
        <taxon>Spirurina</taxon>
        <taxon>Spiruromorpha</taxon>
        <taxon>Spiruroidea</taxon>
        <taxon>Gongylonematidae</taxon>
        <taxon>Gongylonema</taxon>
    </lineage>
</organism>
<evidence type="ECO:0000256" key="1">
    <source>
        <dbReference type="ARBA" id="ARBA00004123"/>
    </source>
</evidence>
<dbReference type="WBParaSite" id="GPUH_0002226601-mRNA-1">
    <property type="protein sequence ID" value="GPUH_0002226601-mRNA-1"/>
    <property type="gene ID" value="GPUH_0002226601"/>
</dbReference>
<dbReference type="PANTHER" id="PTHR12663">
    <property type="entry name" value="ANDROGEN INDUCED INHIBITOR OF PROLIFERATION AS3 / PDS5-RELATED"/>
    <property type="match status" value="1"/>
</dbReference>
<dbReference type="GO" id="GO:0000785">
    <property type="term" value="C:chromatin"/>
    <property type="evidence" value="ECO:0007669"/>
    <property type="project" value="TreeGrafter"/>
</dbReference>
<dbReference type="OrthoDB" id="200660at2759"/>
<comment type="subcellular location">
    <subcellularLocation>
        <location evidence="1">Nucleus</location>
    </subcellularLocation>
</comment>
<protein>
    <submittedName>
        <fullName evidence="8">TIP120 domain-containing protein</fullName>
    </submittedName>
</protein>
<sequence>MLNGLSINSFKSDSLGAFLKRGLEMRALSECTLVPIAKLPELIFVLYKISPELIVRVIPLLVEQLQSENVAARSQVLELSGRLFSDPECRLYENEPNLWTEYLKRYCDINPDIRCACIKQAESILVVQPALRGQVTDALIARCKDSHQDVRLEVIRMVQRLARRKLEALSERLLSQVIDRLRDKKVIFFFEIMVNIFKF</sequence>
<dbReference type="GO" id="GO:0006281">
    <property type="term" value="P:DNA repair"/>
    <property type="evidence" value="ECO:0007669"/>
    <property type="project" value="TreeGrafter"/>
</dbReference>
<dbReference type="InterPro" id="IPR039776">
    <property type="entry name" value="Pds5"/>
</dbReference>
<accession>A0A183EMP8</accession>
<evidence type="ECO:0000313" key="8">
    <source>
        <dbReference type="WBParaSite" id="GPUH_0002226601-mRNA-1"/>
    </source>
</evidence>
<proteinExistence type="predicted"/>
<dbReference type="EMBL" id="UYRT01094584">
    <property type="protein sequence ID" value="VDN39702.1"/>
    <property type="molecule type" value="Genomic_DNA"/>
</dbReference>
<name>A0A183EMP8_9BILA</name>
<reference evidence="8" key="1">
    <citation type="submission" date="2016-06" db="UniProtKB">
        <authorList>
            <consortium name="WormBaseParasite"/>
        </authorList>
    </citation>
    <scope>IDENTIFICATION</scope>
</reference>
<dbReference type="InterPro" id="IPR011989">
    <property type="entry name" value="ARM-like"/>
</dbReference>
<dbReference type="Gene3D" id="1.25.10.10">
    <property type="entry name" value="Leucine-rich Repeat Variant"/>
    <property type="match status" value="1"/>
</dbReference>
<evidence type="ECO:0000313" key="7">
    <source>
        <dbReference type="Proteomes" id="UP000271098"/>
    </source>
</evidence>
<dbReference type="GO" id="GO:0005634">
    <property type="term" value="C:nucleus"/>
    <property type="evidence" value="ECO:0007669"/>
    <property type="project" value="UniProtKB-SubCell"/>
</dbReference>
<dbReference type="SUPFAM" id="SSF48371">
    <property type="entry name" value="ARM repeat"/>
    <property type="match status" value="1"/>
</dbReference>
<dbReference type="InterPro" id="IPR016024">
    <property type="entry name" value="ARM-type_fold"/>
</dbReference>
<keyword evidence="4" id="KW-0539">Nucleus</keyword>
<keyword evidence="5" id="KW-0131">Cell cycle</keyword>